<dbReference type="InterPro" id="IPR036915">
    <property type="entry name" value="Cyclin-like_sf"/>
</dbReference>
<sequence>MLEGLRHHRSLNLEIQSQNRLLKISTKQMQTVAASNTDSAETVPKPQVVYRCKKCRRIVASEETIVPHERGKGEECFKWKRRSDMEKEPPECSSIFVESMKWMQSVQEGFVEEKLQCIGCKSRLGSFNWAGLQCNCGAWKYSNYDPQIFGRDGPTGSCIHLGSSGIGSSLNYKDKKIYKSKKIIDDTASQLGLTDEPAVFDEIRSMINQITKGEFGLGEWFLTLIGACAYVIKRKANALLTLAEIAPPLNCDEFELGRMITRVVRFQNLKLPEFEDFIIETLLLHQVKEEEIEKGHYNTLLDLYVYNSGIM</sequence>
<proteinExistence type="predicted"/>
<dbReference type="PANTHER" id="PTHR48428:SF1">
    <property type="entry name" value="PLANT-SPECIFIC TFIIB-RELATED PROTEIN PTF2"/>
    <property type="match status" value="1"/>
</dbReference>
<keyword evidence="2" id="KW-1185">Reference proteome</keyword>
<reference evidence="1" key="1">
    <citation type="journal article" date="2022" name="Plant J.">
        <title>Strategies of tolerance reflected in two North American maple genomes.</title>
        <authorList>
            <person name="McEvoy S.L."/>
            <person name="Sezen U.U."/>
            <person name="Trouern-Trend A."/>
            <person name="McMahon S.M."/>
            <person name="Schaberg P.G."/>
            <person name="Yang J."/>
            <person name="Wegrzyn J.L."/>
            <person name="Swenson N.G."/>
        </authorList>
    </citation>
    <scope>NUCLEOTIDE SEQUENCE</scope>
    <source>
        <strain evidence="1">NS2018</strain>
    </source>
</reference>
<accession>A0AA39RRH5</accession>
<dbReference type="InterPro" id="IPR053340">
    <property type="entry name" value="PTF2"/>
</dbReference>
<reference evidence="1" key="2">
    <citation type="submission" date="2023-06" db="EMBL/GenBank/DDBJ databases">
        <authorList>
            <person name="Swenson N.G."/>
            <person name="Wegrzyn J.L."/>
            <person name="Mcevoy S.L."/>
        </authorList>
    </citation>
    <scope>NUCLEOTIDE SEQUENCE</scope>
    <source>
        <strain evidence="1">NS2018</strain>
        <tissue evidence="1">Leaf</tissue>
    </source>
</reference>
<evidence type="ECO:0000313" key="2">
    <source>
        <dbReference type="Proteomes" id="UP001168877"/>
    </source>
</evidence>
<dbReference type="EMBL" id="JAUESC010000385">
    <property type="protein sequence ID" value="KAK0578316.1"/>
    <property type="molecule type" value="Genomic_DNA"/>
</dbReference>
<protein>
    <submittedName>
        <fullName evidence="1">Uncharacterized protein</fullName>
    </submittedName>
</protein>
<dbReference type="Gene3D" id="1.10.472.170">
    <property type="match status" value="1"/>
</dbReference>
<dbReference type="PANTHER" id="PTHR48428">
    <property type="entry name" value="PLANT-SPECIFIC TFIIB-RELATED PROTEIN PTF2"/>
    <property type="match status" value="1"/>
</dbReference>
<gene>
    <name evidence="1" type="ORF">LWI29_008544</name>
</gene>
<evidence type="ECO:0000313" key="1">
    <source>
        <dbReference type="EMBL" id="KAK0578316.1"/>
    </source>
</evidence>
<name>A0AA39RRH5_ACESA</name>
<comment type="caution">
    <text evidence="1">The sequence shown here is derived from an EMBL/GenBank/DDBJ whole genome shotgun (WGS) entry which is preliminary data.</text>
</comment>
<dbReference type="SUPFAM" id="SSF47954">
    <property type="entry name" value="Cyclin-like"/>
    <property type="match status" value="1"/>
</dbReference>
<organism evidence="1 2">
    <name type="scientific">Acer saccharum</name>
    <name type="common">Sugar maple</name>
    <dbReference type="NCBI Taxonomy" id="4024"/>
    <lineage>
        <taxon>Eukaryota</taxon>
        <taxon>Viridiplantae</taxon>
        <taxon>Streptophyta</taxon>
        <taxon>Embryophyta</taxon>
        <taxon>Tracheophyta</taxon>
        <taxon>Spermatophyta</taxon>
        <taxon>Magnoliopsida</taxon>
        <taxon>eudicotyledons</taxon>
        <taxon>Gunneridae</taxon>
        <taxon>Pentapetalae</taxon>
        <taxon>rosids</taxon>
        <taxon>malvids</taxon>
        <taxon>Sapindales</taxon>
        <taxon>Sapindaceae</taxon>
        <taxon>Hippocastanoideae</taxon>
        <taxon>Acereae</taxon>
        <taxon>Acer</taxon>
    </lineage>
</organism>
<dbReference type="Proteomes" id="UP001168877">
    <property type="component" value="Unassembled WGS sequence"/>
</dbReference>
<dbReference type="AlphaFoldDB" id="A0AA39RRH5"/>